<protein>
    <submittedName>
        <fullName evidence="1">Uncharacterized protein</fullName>
    </submittedName>
</protein>
<dbReference type="Proteomes" id="UP000518315">
    <property type="component" value="Unassembled WGS sequence"/>
</dbReference>
<name>A0A7W5BU17_9HYPH</name>
<dbReference type="EMBL" id="JACHXH010000059">
    <property type="protein sequence ID" value="MBB3139137.1"/>
    <property type="molecule type" value="Genomic_DNA"/>
</dbReference>
<dbReference type="AlphaFoldDB" id="A0A7W5BU17"/>
<comment type="caution">
    <text evidence="1">The sequence shown here is derived from an EMBL/GenBank/DDBJ whole genome shotgun (WGS) entry which is preliminary data.</text>
</comment>
<organism evidence="1 2">
    <name type="scientific">Rhizobium pisi</name>
    <dbReference type="NCBI Taxonomy" id="574561"/>
    <lineage>
        <taxon>Bacteria</taxon>
        <taxon>Pseudomonadati</taxon>
        <taxon>Pseudomonadota</taxon>
        <taxon>Alphaproteobacteria</taxon>
        <taxon>Hyphomicrobiales</taxon>
        <taxon>Rhizobiaceae</taxon>
        <taxon>Rhizobium/Agrobacterium group</taxon>
        <taxon>Rhizobium</taxon>
    </lineage>
</organism>
<gene>
    <name evidence="1" type="ORF">FHS26_006923</name>
</gene>
<reference evidence="1 2" key="1">
    <citation type="submission" date="2020-08" db="EMBL/GenBank/DDBJ databases">
        <title>Genomic Encyclopedia of Type Strains, Phase III (KMG-III): the genomes of soil and plant-associated and newly described type strains.</title>
        <authorList>
            <person name="Whitman W."/>
        </authorList>
    </citation>
    <scope>NUCLEOTIDE SEQUENCE [LARGE SCALE GENOMIC DNA]</scope>
    <source>
        <strain evidence="1 2">CECT 4113</strain>
    </source>
</reference>
<dbReference type="RefSeq" id="WP_165504877.1">
    <property type="nucleotide sequence ID" value="NZ_JACHXH010000059.1"/>
</dbReference>
<evidence type="ECO:0000313" key="2">
    <source>
        <dbReference type="Proteomes" id="UP000518315"/>
    </source>
</evidence>
<evidence type="ECO:0000313" key="1">
    <source>
        <dbReference type="EMBL" id="MBB3139137.1"/>
    </source>
</evidence>
<keyword evidence="2" id="KW-1185">Reference proteome</keyword>
<proteinExistence type="predicted"/>
<sequence length="47" mass="5462">MDPDTGYAVYVIRLFHEMRDIQGEGGDKQVRPIDLDEIWFDDDTSTT</sequence>
<accession>A0A7W5BU17</accession>